<organism evidence="1 2">
    <name type="scientific">Fusarium irregulare</name>
    <dbReference type="NCBI Taxonomy" id="2494466"/>
    <lineage>
        <taxon>Eukaryota</taxon>
        <taxon>Fungi</taxon>
        <taxon>Dikarya</taxon>
        <taxon>Ascomycota</taxon>
        <taxon>Pezizomycotina</taxon>
        <taxon>Sordariomycetes</taxon>
        <taxon>Hypocreomycetidae</taxon>
        <taxon>Hypocreales</taxon>
        <taxon>Nectriaceae</taxon>
        <taxon>Fusarium</taxon>
        <taxon>Fusarium incarnatum-equiseti species complex</taxon>
    </lineage>
</organism>
<dbReference type="AlphaFoldDB" id="A0A9W8U9J9"/>
<dbReference type="OrthoDB" id="4738875at2759"/>
<name>A0A9W8U9J9_9HYPO</name>
<sequence>MVVRLAKASDPAATSRIAFCGFSLCPWNAFYRPLASKYPQDVENSHLREQQEALGDKTKFFTVLEIQSKAQNAQQVVGFAIWNYAQQQERMTEIVAVDLADEKVDPDHFRKGYSTLLCRHGMDVAREDKVPVGVIAAKLGMSLYEHLGYSCTAKVSIADGRPGEDASVDFRVQKWNPKDY</sequence>
<reference evidence="1" key="1">
    <citation type="submission" date="2022-10" db="EMBL/GenBank/DDBJ databases">
        <title>Fusarium specimens isolated from Avocado Roots.</title>
        <authorList>
            <person name="Stajich J."/>
            <person name="Roper C."/>
            <person name="Heimlech-Rivalta G."/>
        </authorList>
    </citation>
    <scope>NUCLEOTIDE SEQUENCE</scope>
    <source>
        <strain evidence="1">CF00143</strain>
    </source>
</reference>
<evidence type="ECO:0000313" key="1">
    <source>
        <dbReference type="EMBL" id="KAJ4015268.1"/>
    </source>
</evidence>
<keyword evidence="2" id="KW-1185">Reference proteome</keyword>
<protein>
    <recommendedName>
        <fullName evidence="3">N-acetyltransferase domain-containing protein</fullName>
    </recommendedName>
</protein>
<comment type="caution">
    <text evidence="1">The sequence shown here is derived from an EMBL/GenBank/DDBJ whole genome shotgun (WGS) entry which is preliminary data.</text>
</comment>
<evidence type="ECO:0000313" key="2">
    <source>
        <dbReference type="Proteomes" id="UP001152130"/>
    </source>
</evidence>
<dbReference type="InterPro" id="IPR016181">
    <property type="entry name" value="Acyl_CoA_acyltransferase"/>
</dbReference>
<dbReference type="EMBL" id="JAPDHF010000007">
    <property type="protein sequence ID" value="KAJ4015268.1"/>
    <property type="molecule type" value="Genomic_DNA"/>
</dbReference>
<evidence type="ECO:0008006" key="3">
    <source>
        <dbReference type="Google" id="ProtNLM"/>
    </source>
</evidence>
<accession>A0A9W8U9J9</accession>
<proteinExistence type="predicted"/>
<dbReference type="SUPFAM" id="SSF55729">
    <property type="entry name" value="Acyl-CoA N-acyltransferases (Nat)"/>
    <property type="match status" value="1"/>
</dbReference>
<dbReference type="Proteomes" id="UP001152130">
    <property type="component" value="Unassembled WGS sequence"/>
</dbReference>
<gene>
    <name evidence="1" type="ORF">NW766_005601</name>
</gene>
<dbReference type="Gene3D" id="3.40.630.30">
    <property type="match status" value="1"/>
</dbReference>
<dbReference type="CDD" id="cd04301">
    <property type="entry name" value="NAT_SF"/>
    <property type="match status" value="1"/>
</dbReference>